<evidence type="ECO:0000313" key="12">
    <source>
        <dbReference type="Proteomes" id="UP000320806"/>
    </source>
</evidence>
<dbReference type="CDD" id="cd16917">
    <property type="entry name" value="HATPase_UhpB-NarQ-NarX-like"/>
    <property type="match status" value="1"/>
</dbReference>
<feature type="domain" description="Signal transduction histidine kinase subgroup 3 dimerisation and phosphoacceptor" evidence="10">
    <location>
        <begin position="198"/>
        <end position="263"/>
    </location>
</feature>
<evidence type="ECO:0000256" key="2">
    <source>
        <dbReference type="ARBA" id="ARBA00012438"/>
    </source>
</evidence>
<keyword evidence="12" id="KW-1185">Reference proteome</keyword>
<dbReference type="InterPro" id="IPR036890">
    <property type="entry name" value="HATPase_C_sf"/>
</dbReference>
<feature type="transmembrane region" description="Helical" evidence="9">
    <location>
        <begin position="58"/>
        <end position="75"/>
    </location>
</feature>
<keyword evidence="5" id="KW-0547">Nucleotide-binding</keyword>
<comment type="catalytic activity">
    <reaction evidence="1">
        <text>ATP + protein L-histidine = ADP + protein N-phospho-L-histidine.</text>
        <dbReference type="EC" id="2.7.13.3"/>
    </reaction>
</comment>
<protein>
    <recommendedName>
        <fullName evidence="2">histidine kinase</fullName>
        <ecNumber evidence="2">2.7.13.3</ecNumber>
    </recommendedName>
</protein>
<feature type="transmembrane region" description="Helical" evidence="9">
    <location>
        <begin position="27"/>
        <end position="46"/>
    </location>
</feature>
<evidence type="ECO:0000256" key="6">
    <source>
        <dbReference type="ARBA" id="ARBA00022777"/>
    </source>
</evidence>
<keyword evidence="8" id="KW-0902">Two-component regulatory system</keyword>
<dbReference type="EMBL" id="VFMO01000001">
    <property type="protein sequence ID" value="TQJ13748.1"/>
    <property type="molecule type" value="Genomic_DNA"/>
</dbReference>
<evidence type="ECO:0000256" key="7">
    <source>
        <dbReference type="ARBA" id="ARBA00022840"/>
    </source>
</evidence>
<keyword evidence="9" id="KW-1133">Transmembrane helix</keyword>
<dbReference type="InterPro" id="IPR050482">
    <property type="entry name" value="Sensor_HK_TwoCompSys"/>
</dbReference>
<proteinExistence type="predicted"/>
<feature type="transmembrane region" description="Helical" evidence="9">
    <location>
        <begin position="146"/>
        <end position="168"/>
    </location>
</feature>
<dbReference type="Proteomes" id="UP000320806">
    <property type="component" value="Unassembled WGS sequence"/>
</dbReference>
<reference evidence="11 12" key="1">
    <citation type="submission" date="2019-06" db="EMBL/GenBank/DDBJ databases">
        <title>Sequencing the genomes of 1000 actinobacteria strains.</title>
        <authorList>
            <person name="Klenk H.-P."/>
        </authorList>
    </citation>
    <scope>NUCLEOTIDE SEQUENCE [LARGE SCALE GENOMIC DNA]</scope>
    <source>
        <strain evidence="11 12">DSM 19828</strain>
    </source>
</reference>
<dbReference type="GO" id="GO:0046983">
    <property type="term" value="F:protein dimerization activity"/>
    <property type="evidence" value="ECO:0007669"/>
    <property type="project" value="InterPro"/>
</dbReference>
<accession>A0A542EEH2</accession>
<keyword evidence="4" id="KW-0808">Transferase</keyword>
<dbReference type="Gene3D" id="3.30.565.10">
    <property type="entry name" value="Histidine kinase-like ATPase, C-terminal domain"/>
    <property type="match status" value="1"/>
</dbReference>
<dbReference type="GO" id="GO:0000155">
    <property type="term" value="F:phosphorelay sensor kinase activity"/>
    <property type="evidence" value="ECO:0007669"/>
    <property type="project" value="InterPro"/>
</dbReference>
<evidence type="ECO:0000313" key="11">
    <source>
        <dbReference type="EMBL" id="TQJ13748.1"/>
    </source>
</evidence>
<dbReference type="GO" id="GO:0016020">
    <property type="term" value="C:membrane"/>
    <property type="evidence" value="ECO:0007669"/>
    <property type="project" value="InterPro"/>
</dbReference>
<keyword evidence="6 11" id="KW-0418">Kinase</keyword>
<gene>
    <name evidence="11" type="ORF">FB459_1181</name>
</gene>
<evidence type="ECO:0000256" key="4">
    <source>
        <dbReference type="ARBA" id="ARBA00022679"/>
    </source>
</evidence>
<keyword evidence="9" id="KW-0472">Membrane</keyword>
<dbReference type="OrthoDB" id="227596at2"/>
<dbReference type="GO" id="GO:0005524">
    <property type="term" value="F:ATP binding"/>
    <property type="evidence" value="ECO:0007669"/>
    <property type="project" value="UniProtKB-KW"/>
</dbReference>
<keyword evidence="3" id="KW-0597">Phosphoprotein</keyword>
<dbReference type="RefSeq" id="WP_141927761.1">
    <property type="nucleotide sequence ID" value="NZ_BAABCI010000002.1"/>
</dbReference>
<keyword evidence="9" id="KW-0812">Transmembrane</keyword>
<evidence type="ECO:0000256" key="1">
    <source>
        <dbReference type="ARBA" id="ARBA00000085"/>
    </source>
</evidence>
<evidence type="ECO:0000259" key="10">
    <source>
        <dbReference type="Pfam" id="PF07730"/>
    </source>
</evidence>
<feature type="transmembrane region" description="Helical" evidence="9">
    <location>
        <begin position="114"/>
        <end position="134"/>
    </location>
</feature>
<dbReference type="EC" id="2.7.13.3" evidence="2"/>
<sequence>MTAALRPSAPQAPAHSSGRLRHAWGEAWRFGSATILSVVLVLVLATSNYPGYEAESRWWIVEIGAGLASLGLLFFRRRRPIAICASTIVLSSVAVAAVPPAAIAFISLSTRRRWAEIVVASIGWLGGQVVYELLHPMPQRSTADIMSSVIMSLLSTAFCVAVGVAIGARRELVANLRRQVQAAGEQEKSRVQQARLGERSRIAREMHDVLAHRISLVAMHSGALAYRTGLSEQQVREAAEIIRDNSQIALTELREVLGVLRDAENVGIEPPQPNLSAVQALVQDTPTGDGPIDLVIHGDLDDIPESLSRSGFRVVQEVLTNRRKHARGVPITIDIDRDEVSLRIRTSNPVTRQETGLPESGLGLLGLTERVELAGGSLHYGIDRSERFVVKAVLPMLRDSEKVGV</sequence>
<evidence type="ECO:0000256" key="9">
    <source>
        <dbReference type="SAM" id="Phobius"/>
    </source>
</evidence>
<dbReference type="Pfam" id="PF07730">
    <property type="entry name" value="HisKA_3"/>
    <property type="match status" value="1"/>
</dbReference>
<keyword evidence="7" id="KW-0067">ATP-binding</keyword>
<evidence type="ECO:0000256" key="3">
    <source>
        <dbReference type="ARBA" id="ARBA00022553"/>
    </source>
</evidence>
<feature type="transmembrane region" description="Helical" evidence="9">
    <location>
        <begin position="82"/>
        <end position="108"/>
    </location>
</feature>
<organism evidence="11 12">
    <name type="scientific">Yimella lutea</name>
    <dbReference type="NCBI Taxonomy" id="587872"/>
    <lineage>
        <taxon>Bacteria</taxon>
        <taxon>Bacillati</taxon>
        <taxon>Actinomycetota</taxon>
        <taxon>Actinomycetes</taxon>
        <taxon>Micrococcales</taxon>
        <taxon>Dermacoccaceae</taxon>
        <taxon>Yimella</taxon>
    </lineage>
</organism>
<evidence type="ECO:0000256" key="5">
    <source>
        <dbReference type="ARBA" id="ARBA00022741"/>
    </source>
</evidence>
<dbReference type="Gene3D" id="1.20.5.1930">
    <property type="match status" value="1"/>
</dbReference>
<comment type="caution">
    <text evidence="11">The sequence shown here is derived from an EMBL/GenBank/DDBJ whole genome shotgun (WGS) entry which is preliminary data.</text>
</comment>
<name>A0A542EEH2_9MICO</name>
<dbReference type="PANTHER" id="PTHR24421:SF10">
    <property type="entry name" value="NITRATE_NITRITE SENSOR PROTEIN NARQ"/>
    <property type="match status" value="1"/>
</dbReference>
<evidence type="ECO:0000256" key="8">
    <source>
        <dbReference type="ARBA" id="ARBA00023012"/>
    </source>
</evidence>
<dbReference type="AlphaFoldDB" id="A0A542EEH2"/>
<dbReference type="InterPro" id="IPR011712">
    <property type="entry name" value="Sig_transdc_His_kin_sub3_dim/P"/>
</dbReference>
<dbReference type="PANTHER" id="PTHR24421">
    <property type="entry name" value="NITRATE/NITRITE SENSOR PROTEIN NARX-RELATED"/>
    <property type="match status" value="1"/>
</dbReference>